<accession>A0ABT9LVS0</accession>
<dbReference type="Proteomes" id="UP001229209">
    <property type="component" value="Unassembled WGS sequence"/>
</dbReference>
<name>A0ABT9LVS0_9BACL</name>
<sequence length="91" mass="10448">MVQDDALMYEELESTETRYVGYIGEKDRLDFVITRTAHFYGKKLVACLQTRRIAILDANEAEDPELLVELFDIDTHEAYSLANFLSGRLSV</sequence>
<proteinExistence type="predicted"/>
<gene>
    <name evidence="1" type="ORF">J2S04_001299</name>
</gene>
<dbReference type="InterPro" id="IPR021415">
    <property type="entry name" value="SAV0927-like"/>
</dbReference>
<dbReference type="Pfam" id="PF11256">
    <property type="entry name" value="SAV0927-like"/>
    <property type="match status" value="1"/>
</dbReference>
<evidence type="ECO:0008006" key="3">
    <source>
        <dbReference type="Google" id="ProtNLM"/>
    </source>
</evidence>
<comment type="caution">
    <text evidence="1">The sequence shown here is derived from an EMBL/GenBank/DDBJ whole genome shotgun (WGS) entry which is preliminary data.</text>
</comment>
<keyword evidence="2" id="KW-1185">Reference proteome</keyword>
<protein>
    <recommendedName>
        <fullName evidence="3">Cytosolic protein</fullName>
    </recommendedName>
</protein>
<evidence type="ECO:0000313" key="1">
    <source>
        <dbReference type="EMBL" id="MDP9728362.1"/>
    </source>
</evidence>
<organism evidence="1 2">
    <name type="scientific">Alicyclobacillus tolerans</name>
    <dbReference type="NCBI Taxonomy" id="90970"/>
    <lineage>
        <taxon>Bacteria</taxon>
        <taxon>Bacillati</taxon>
        <taxon>Bacillota</taxon>
        <taxon>Bacilli</taxon>
        <taxon>Bacillales</taxon>
        <taxon>Alicyclobacillaceae</taxon>
        <taxon>Alicyclobacillus</taxon>
    </lineage>
</organism>
<evidence type="ECO:0000313" key="2">
    <source>
        <dbReference type="Proteomes" id="UP001229209"/>
    </source>
</evidence>
<dbReference type="EMBL" id="JAURUO010000006">
    <property type="protein sequence ID" value="MDP9728362.1"/>
    <property type="molecule type" value="Genomic_DNA"/>
</dbReference>
<reference evidence="1 2" key="1">
    <citation type="submission" date="2023-07" db="EMBL/GenBank/DDBJ databases">
        <title>Genomic Encyclopedia of Type Strains, Phase IV (KMG-IV): sequencing the most valuable type-strain genomes for metagenomic binning, comparative biology and taxonomic classification.</title>
        <authorList>
            <person name="Goeker M."/>
        </authorList>
    </citation>
    <scope>NUCLEOTIDE SEQUENCE [LARGE SCALE GENOMIC DNA]</scope>
    <source>
        <strain evidence="1 2">DSM 25924</strain>
    </source>
</reference>